<sequence length="842" mass="95537">MTVPFQALAGVYGDILNMCTIIRRRYYKKDGRLRASLPVIGHAIDGEFEGVLKSLQARCDTLEGEISHETLIQRHAEYEKAEEARRKAEEDRKQRLIKDWRETLLKNLKEHHAECHTKHQASLDAVARDLDPGRWLLDREEYKDWSANTRSGMLWLRGKPGAGKTSLASIIIEALKASTTNNPHVPSRRAVAYFYCQHDDPRKRDPLAVLPSLLHDVLEQLPLPSPRLLEMNPSAIHARDEVCTLLDETTGEFDTVFLIVDALDECAEEHRGALVNALRIFSRHSKVLITSRDWTEFRTAFKNIPVISLDTWPDSPDSDIVKFIRRKVKLWEDGNGDDSEELISPSLKVRTPELRDWIIYTLEEGADGMFLWVRLQILHLRAQATEHDIIASLNEIPKGLDTTYNRALRQINALPDSRRVRVQRLLRWLVCSFEPFSLEALVDAVVIDDMPLYTWDPDRCITDPCSLIDDCHNLVVLRSQGHSRTDGYVQLIHASVRDFLLGNPQAETGLAAYHFDPGRDETHSVLASNCVDYILQTRSAHLPVITSHPSMLLYAQSWWGRHIVSCPSNNDSPLSPLYPPDTYLRRMFPAGSDFSRLWYMILNGTLPVNFQHRNRQRLLQFFTMPDQRLLQCCLDIAPGWISLPAGVFDSASSNTKSLGGCPITVVDRILPDINIRVVPQRINLPALDTGMDFKDWANPPIFFKTIDGAVGVSVGDVLHAMDAVHLNTHFLASSMGALREIRMHINWPGYRDWCSESVHVGRAGELVDRQMQSVLVQDIAIQVEKFVRDAEIVTNDACPEWQIGSGSNEITLDDIVLVGLVRIRTSYFVTEAIPILRLRAHS</sequence>
<reference evidence="1" key="2">
    <citation type="journal article" date="2022" name="New Phytol.">
        <title>Evolutionary transition to the ectomycorrhizal habit in the genomes of a hyperdiverse lineage of mushroom-forming fungi.</title>
        <authorList>
            <person name="Looney B."/>
            <person name="Miyauchi S."/>
            <person name="Morin E."/>
            <person name="Drula E."/>
            <person name="Courty P.E."/>
            <person name="Kohler A."/>
            <person name="Kuo A."/>
            <person name="LaButti K."/>
            <person name="Pangilinan J."/>
            <person name="Lipzen A."/>
            <person name="Riley R."/>
            <person name="Andreopoulos W."/>
            <person name="He G."/>
            <person name="Johnson J."/>
            <person name="Nolan M."/>
            <person name="Tritt A."/>
            <person name="Barry K.W."/>
            <person name="Grigoriev I.V."/>
            <person name="Nagy L.G."/>
            <person name="Hibbett D."/>
            <person name="Henrissat B."/>
            <person name="Matheny P.B."/>
            <person name="Labbe J."/>
            <person name="Martin F.M."/>
        </authorList>
    </citation>
    <scope>NUCLEOTIDE SEQUENCE</scope>
    <source>
        <strain evidence="1">HHB10654</strain>
    </source>
</reference>
<keyword evidence="2" id="KW-1185">Reference proteome</keyword>
<name>A0ACB8SEE8_9AGAM</name>
<dbReference type="Proteomes" id="UP000814140">
    <property type="component" value="Unassembled WGS sequence"/>
</dbReference>
<dbReference type="EMBL" id="MU277395">
    <property type="protein sequence ID" value="KAI0054552.1"/>
    <property type="molecule type" value="Genomic_DNA"/>
</dbReference>
<comment type="caution">
    <text evidence="1">The sequence shown here is derived from an EMBL/GenBank/DDBJ whole genome shotgun (WGS) entry which is preliminary data.</text>
</comment>
<gene>
    <name evidence="1" type="ORF">BV25DRAFT_624900</name>
</gene>
<evidence type="ECO:0000313" key="1">
    <source>
        <dbReference type="EMBL" id="KAI0054552.1"/>
    </source>
</evidence>
<reference evidence="1" key="1">
    <citation type="submission" date="2021-03" db="EMBL/GenBank/DDBJ databases">
        <authorList>
            <consortium name="DOE Joint Genome Institute"/>
            <person name="Ahrendt S."/>
            <person name="Looney B.P."/>
            <person name="Miyauchi S."/>
            <person name="Morin E."/>
            <person name="Drula E."/>
            <person name="Courty P.E."/>
            <person name="Chicoki N."/>
            <person name="Fauchery L."/>
            <person name="Kohler A."/>
            <person name="Kuo A."/>
            <person name="Labutti K."/>
            <person name="Pangilinan J."/>
            <person name="Lipzen A."/>
            <person name="Riley R."/>
            <person name="Andreopoulos W."/>
            <person name="He G."/>
            <person name="Johnson J."/>
            <person name="Barry K.W."/>
            <person name="Grigoriev I.V."/>
            <person name="Nagy L."/>
            <person name="Hibbett D."/>
            <person name="Henrissat B."/>
            <person name="Matheny P.B."/>
            <person name="Labbe J."/>
            <person name="Martin F."/>
        </authorList>
    </citation>
    <scope>NUCLEOTIDE SEQUENCE</scope>
    <source>
        <strain evidence="1">HHB10654</strain>
    </source>
</reference>
<evidence type="ECO:0000313" key="2">
    <source>
        <dbReference type="Proteomes" id="UP000814140"/>
    </source>
</evidence>
<protein>
    <submittedName>
        <fullName evidence="1">Uncharacterized protein</fullName>
    </submittedName>
</protein>
<accession>A0ACB8SEE8</accession>
<proteinExistence type="predicted"/>
<organism evidence="1 2">
    <name type="scientific">Artomyces pyxidatus</name>
    <dbReference type="NCBI Taxonomy" id="48021"/>
    <lineage>
        <taxon>Eukaryota</taxon>
        <taxon>Fungi</taxon>
        <taxon>Dikarya</taxon>
        <taxon>Basidiomycota</taxon>
        <taxon>Agaricomycotina</taxon>
        <taxon>Agaricomycetes</taxon>
        <taxon>Russulales</taxon>
        <taxon>Auriscalpiaceae</taxon>
        <taxon>Artomyces</taxon>
    </lineage>
</organism>